<keyword evidence="3" id="KW-0813">Transport</keyword>
<accession>A0A813Y407</accession>
<evidence type="ECO:0000256" key="1">
    <source>
        <dbReference type="ARBA" id="ARBA00004448"/>
    </source>
</evidence>
<dbReference type="InterPro" id="IPR011992">
    <property type="entry name" value="EF-hand-dom_pair"/>
</dbReference>
<dbReference type="Gene3D" id="1.10.238.10">
    <property type="entry name" value="EF-hand"/>
    <property type="match status" value="4"/>
</dbReference>
<dbReference type="Pfam" id="PF13202">
    <property type="entry name" value="EF-hand_5"/>
    <property type="match status" value="2"/>
</dbReference>
<feature type="domain" description="EF-hand" evidence="9">
    <location>
        <begin position="362"/>
        <end position="397"/>
    </location>
</feature>
<dbReference type="PROSITE" id="PS00018">
    <property type="entry name" value="EF_HAND_1"/>
    <property type="match status" value="2"/>
</dbReference>
<evidence type="ECO:0000256" key="3">
    <source>
        <dbReference type="ARBA" id="ARBA00022448"/>
    </source>
</evidence>
<dbReference type="InterPro" id="IPR051581">
    <property type="entry name" value="Ca-bind"/>
</dbReference>
<dbReference type="PROSITE" id="PS50222">
    <property type="entry name" value="EF_HAND_2"/>
    <property type="match status" value="6"/>
</dbReference>
<dbReference type="GO" id="GO:0005509">
    <property type="term" value="F:calcium ion binding"/>
    <property type="evidence" value="ECO:0007669"/>
    <property type="project" value="InterPro"/>
</dbReference>
<dbReference type="InterPro" id="IPR018247">
    <property type="entry name" value="EF_Hand_1_Ca_BS"/>
</dbReference>
<dbReference type="EMBL" id="CAJNOE010000081">
    <property type="protein sequence ID" value="CAF0877977.1"/>
    <property type="molecule type" value="Genomic_DNA"/>
</dbReference>
<evidence type="ECO:0000256" key="7">
    <source>
        <dbReference type="ARBA" id="ARBA00022837"/>
    </source>
</evidence>
<feature type="domain" description="EF-hand" evidence="9">
    <location>
        <begin position="26"/>
        <end position="55"/>
    </location>
</feature>
<evidence type="ECO:0000259" key="9">
    <source>
        <dbReference type="PROSITE" id="PS50222"/>
    </source>
</evidence>
<sequence length="527" mass="60251">MNDTSPDLIKDAKIHQRLNEKHLSHRELFRRLDKNHNGRIEVDELLEKVGVDTSTNNRSAIARRIIDQAGGSPTSSSLSFAQFVNYVLKQENKLSLAFRNLDASHQGKFDAKDLVYYFQKFGIKVDLDEANKLVKKMDRSNSLEISYDEWRSFFMVNPAILETVTGDPHEMLRYWRGATHLDLGESPYAVPEDSETENELRWKNLVAGGCAGAVSRTATAPFDRLKVIMQDKIKINVMNDTSPDLIKDAKIHQRLNENHLSHRELFRRLDKNHNGRIEVDELLEKVGVDTSTKNRSAIARRIIDQAGGSPTSSSLSFAQFVNYVLKQENKLSLAFRNLDASHQGKFDAKDLVYYFQKFGIKVDLDEANKLVKKMDRSNSLEISYDEWRSFFMVNPAILETVTGDPHEMLRYWRGATHLDLGESPYAVPEDSETENELRWKNLVAGGCAGAVSRTATAPFDRLKVIMQYLGSRQRMSIINSYLYLIKEGGVKIFVILRKLLCTNPHKPLVVKKDDEWYQPVPLKDKIN</sequence>
<dbReference type="PANTHER" id="PTHR34524:SF6">
    <property type="entry name" value="CALCYPHOSINE LIKE"/>
    <property type="match status" value="1"/>
</dbReference>
<dbReference type="PRINTS" id="PR00926">
    <property type="entry name" value="MITOCARRIER"/>
</dbReference>
<comment type="similarity">
    <text evidence="2">Belongs to the mitochondrial carrier (TC 2.A.29) family.</text>
</comment>
<feature type="domain" description="EF-hand" evidence="9">
    <location>
        <begin position="263"/>
        <end position="292"/>
    </location>
</feature>
<gene>
    <name evidence="10" type="ORF">IZO911_LOCUS11027</name>
</gene>
<dbReference type="InterPro" id="IPR002048">
    <property type="entry name" value="EF_hand_dom"/>
</dbReference>
<keyword evidence="6" id="KW-0677">Repeat</keyword>
<evidence type="ECO:0000256" key="2">
    <source>
        <dbReference type="ARBA" id="ARBA00006375"/>
    </source>
</evidence>
<comment type="caution">
    <text evidence="10">The sequence shown here is derived from an EMBL/GenBank/DDBJ whole genome shotgun (WGS) entry which is preliminary data.</text>
</comment>
<dbReference type="InterPro" id="IPR023395">
    <property type="entry name" value="MCP_dom_sf"/>
</dbReference>
<keyword evidence="4" id="KW-0812">Transmembrane</keyword>
<evidence type="ECO:0000313" key="11">
    <source>
        <dbReference type="Proteomes" id="UP000663860"/>
    </source>
</evidence>
<evidence type="ECO:0000313" key="10">
    <source>
        <dbReference type="EMBL" id="CAF0877977.1"/>
    </source>
</evidence>
<evidence type="ECO:0000256" key="6">
    <source>
        <dbReference type="ARBA" id="ARBA00022737"/>
    </source>
</evidence>
<keyword evidence="5" id="KW-0479">Metal-binding</keyword>
<dbReference type="Proteomes" id="UP000663860">
    <property type="component" value="Unassembled WGS sequence"/>
</dbReference>
<feature type="domain" description="EF-hand" evidence="9">
    <location>
        <begin position="326"/>
        <end position="361"/>
    </location>
</feature>
<evidence type="ECO:0000256" key="4">
    <source>
        <dbReference type="ARBA" id="ARBA00022692"/>
    </source>
</evidence>
<proteinExistence type="inferred from homology"/>
<keyword evidence="8" id="KW-0472">Membrane</keyword>
<comment type="subcellular location">
    <subcellularLocation>
        <location evidence="1">Mitochondrion inner membrane</location>
        <topology evidence="1">Multi-pass membrane protein</topology>
    </subcellularLocation>
</comment>
<name>A0A813Y407_9BILA</name>
<feature type="domain" description="EF-hand" evidence="9">
    <location>
        <begin position="89"/>
        <end position="124"/>
    </location>
</feature>
<dbReference type="InterPro" id="IPR018108">
    <property type="entry name" value="MCP_transmembrane"/>
</dbReference>
<reference evidence="10" key="1">
    <citation type="submission" date="2021-02" db="EMBL/GenBank/DDBJ databases">
        <authorList>
            <person name="Nowell W R."/>
        </authorList>
    </citation>
    <scope>NUCLEOTIDE SEQUENCE</scope>
</reference>
<dbReference type="InterPro" id="IPR002067">
    <property type="entry name" value="MCP"/>
</dbReference>
<organism evidence="10 11">
    <name type="scientific">Adineta steineri</name>
    <dbReference type="NCBI Taxonomy" id="433720"/>
    <lineage>
        <taxon>Eukaryota</taxon>
        <taxon>Metazoa</taxon>
        <taxon>Spiralia</taxon>
        <taxon>Gnathifera</taxon>
        <taxon>Rotifera</taxon>
        <taxon>Eurotatoria</taxon>
        <taxon>Bdelloidea</taxon>
        <taxon>Adinetida</taxon>
        <taxon>Adinetidae</taxon>
        <taxon>Adineta</taxon>
    </lineage>
</organism>
<dbReference type="GO" id="GO:0005743">
    <property type="term" value="C:mitochondrial inner membrane"/>
    <property type="evidence" value="ECO:0007669"/>
    <property type="project" value="UniProtKB-SubCell"/>
</dbReference>
<dbReference type="SUPFAM" id="SSF47473">
    <property type="entry name" value="EF-hand"/>
    <property type="match status" value="2"/>
</dbReference>
<evidence type="ECO:0000256" key="5">
    <source>
        <dbReference type="ARBA" id="ARBA00022723"/>
    </source>
</evidence>
<dbReference type="SUPFAM" id="SSF103506">
    <property type="entry name" value="Mitochondrial carrier"/>
    <property type="match status" value="2"/>
</dbReference>
<dbReference type="AlphaFoldDB" id="A0A813Y407"/>
<dbReference type="Pfam" id="PF13499">
    <property type="entry name" value="EF-hand_7"/>
    <property type="match status" value="2"/>
</dbReference>
<protein>
    <recommendedName>
        <fullName evidence="9">EF-hand domain-containing protein</fullName>
    </recommendedName>
</protein>
<evidence type="ECO:0000256" key="8">
    <source>
        <dbReference type="ARBA" id="ARBA00023136"/>
    </source>
</evidence>
<dbReference type="GO" id="GO:0055085">
    <property type="term" value="P:transmembrane transport"/>
    <property type="evidence" value="ECO:0007669"/>
    <property type="project" value="InterPro"/>
</dbReference>
<dbReference type="Gene3D" id="1.50.40.10">
    <property type="entry name" value="Mitochondrial carrier domain"/>
    <property type="match status" value="2"/>
</dbReference>
<dbReference type="PANTHER" id="PTHR34524">
    <property type="entry name" value="CALCYPHOSIN"/>
    <property type="match status" value="1"/>
</dbReference>
<dbReference type="Pfam" id="PF00153">
    <property type="entry name" value="Mito_carr"/>
    <property type="match status" value="2"/>
</dbReference>
<feature type="domain" description="EF-hand" evidence="9">
    <location>
        <begin position="125"/>
        <end position="160"/>
    </location>
</feature>
<keyword evidence="7" id="KW-0106">Calcium</keyword>
<dbReference type="SMART" id="SM00054">
    <property type="entry name" value="EFh"/>
    <property type="match status" value="6"/>
</dbReference>